<dbReference type="GO" id="GO:0006999">
    <property type="term" value="P:nuclear pore organization"/>
    <property type="evidence" value="ECO:0007669"/>
    <property type="project" value="TreeGrafter"/>
</dbReference>
<keyword evidence="6" id="KW-0811">Translocation</keyword>
<dbReference type="GO" id="GO:0051028">
    <property type="term" value="P:mRNA transport"/>
    <property type="evidence" value="ECO:0007669"/>
    <property type="project" value="UniProtKB-UniRule"/>
</dbReference>
<dbReference type="PANTHER" id="PTHR21527:SF6">
    <property type="entry name" value="NUCLEOPORIN NUP35"/>
    <property type="match status" value="1"/>
</dbReference>
<dbReference type="GO" id="GO:0003676">
    <property type="term" value="F:nucleic acid binding"/>
    <property type="evidence" value="ECO:0007669"/>
    <property type="project" value="InterPro"/>
</dbReference>
<evidence type="ECO:0000256" key="6">
    <source>
        <dbReference type="ARBA" id="ARBA00023010"/>
    </source>
</evidence>
<dbReference type="GO" id="GO:0017056">
    <property type="term" value="F:structural constituent of nuclear pore"/>
    <property type="evidence" value="ECO:0007669"/>
    <property type="project" value="TreeGrafter"/>
</dbReference>
<dbReference type="PANTHER" id="PTHR21527">
    <property type="entry name" value="NUCLEOPORIN NUP35"/>
    <property type="match status" value="1"/>
</dbReference>
<dbReference type="GO" id="GO:0044615">
    <property type="term" value="C:nuclear pore nuclear basket"/>
    <property type="evidence" value="ECO:0007669"/>
    <property type="project" value="TreeGrafter"/>
</dbReference>
<comment type="subcellular location">
    <subcellularLocation>
        <location evidence="1">Nucleus</location>
        <location evidence="1">Nuclear pore complex</location>
    </subcellularLocation>
</comment>
<gene>
    <name evidence="12" type="ORF">C9374_007981</name>
</gene>
<feature type="compositionally biased region" description="Low complexity" evidence="10">
    <location>
        <begin position="15"/>
        <end position="30"/>
    </location>
</feature>
<feature type="compositionally biased region" description="Polar residues" evidence="10">
    <location>
        <begin position="31"/>
        <end position="40"/>
    </location>
</feature>
<evidence type="ECO:0000259" key="11">
    <source>
        <dbReference type="PROSITE" id="PS51472"/>
    </source>
</evidence>
<dbReference type="FunFam" id="3.30.70.330:FF:000095">
    <property type="entry name" value="Putative Nucleoporin NUP53"/>
    <property type="match status" value="1"/>
</dbReference>
<evidence type="ECO:0000256" key="3">
    <source>
        <dbReference type="ARBA" id="ARBA00022448"/>
    </source>
</evidence>
<dbReference type="EMBL" id="PYSW02000031">
    <property type="protein sequence ID" value="KAG2378833.1"/>
    <property type="molecule type" value="Genomic_DNA"/>
</dbReference>
<evidence type="ECO:0000256" key="9">
    <source>
        <dbReference type="PROSITE-ProRule" id="PRU00804"/>
    </source>
</evidence>
<dbReference type="AlphaFoldDB" id="A0AA88GM99"/>
<dbReference type="Gene3D" id="3.30.70.330">
    <property type="match status" value="1"/>
</dbReference>
<evidence type="ECO:0000313" key="12">
    <source>
        <dbReference type="EMBL" id="KAG2378833.1"/>
    </source>
</evidence>
<protein>
    <recommendedName>
        <fullName evidence="11">RRM Nup35-type domain-containing protein</fullName>
    </recommendedName>
</protein>
<keyword evidence="7 9" id="KW-0906">Nuclear pore complex</keyword>
<evidence type="ECO:0000256" key="1">
    <source>
        <dbReference type="ARBA" id="ARBA00004567"/>
    </source>
</evidence>
<name>A0AA88GM99_NAELO</name>
<dbReference type="SUPFAM" id="SSF54928">
    <property type="entry name" value="RNA-binding domain, RBD"/>
    <property type="match status" value="1"/>
</dbReference>
<feature type="domain" description="RRM Nup35-type" evidence="11">
    <location>
        <begin position="192"/>
        <end position="271"/>
    </location>
</feature>
<dbReference type="InterPro" id="IPR007846">
    <property type="entry name" value="RRM_NUP35_dom"/>
</dbReference>
<organism evidence="12 13">
    <name type="scientific">Naegleria lovaniensis</name>
    <name type="common">Amoeba</name>
    <dbReference type="NCBI Taxonomy" id="51637"/>
    <lineage>
        <taxon>Eukaryota</taxon>
        <taxon>Discoba</taxon>
        <taxon>Heterolobosea</taxon>
        <taxon>Tetramitia</taxon>
        <taxon>Eutetramitia</taxon>
        <taxon>Vahlkampfiidae</taxon>
        <taxon>Naegleria</taxon>
    </lineage>
</organism>
<keyword evidence="8 9" id="KW-0539">Nucleus</keyword>
<dbReference type="GO" id="GO:0006607">
    <property type="term" value="P:NLS-bearing protein import into nucleus"/>
    <property type="evidence" value="ECO:0007669"/>
    <property type="project" value="TreeGrafter"/>
</dbReference>
<sequence>MQTPHLSKHRSVLASSQQQPNPLLSSQQQNKPKGTSHTVLPSSFINQSLTGKEPAAVSFKEPIISSSAGLYRKNELSTSSDQQNLIVDSEVPPTESIVDGLPNRIPSSLAPTTSSLIFGQSPLKPFSGREEVVLDRFQTPPSGKSQDLRTKKPYTSTPLTLDKRSIFASPLQTDPFYQVTDVALASRINEIVKDTTWVTVFGFPPDKTSYILKQFSNYGTIINHKITNGNFIHIQYKTRVQADKALSKNGKIFDGVLMIGVVDCLDTEILQLQQRERDSFESYVKKRNFASHSGEDEESKVTFYRNGVNFRHQLDLPLQKKRKPEASTSSFSKFLDYIFKF</sequence>
<proteinExistence type="inferred from homology"/>
<comment type="caution">
    <text evidence="12">The sequence shown here is derived from an EMBL/GenBank/DDBJ whole genome shotgun (WGS) entry which is preliminary data.</text>
</comment>
<feature type="compositionally biased region" description="Basic residues" evidence="10">
    <location>
        <begin position="1"/>
        <end position="11"/>
    </location>
</feature>
<evidence type="ECO:0000256" key="2">
    <source>
        <dbReference type="ARBA" id="ARBA00009454"/>
    </source>
</evidence>
<reference evidence="12 13" key="1">
    <citation type="journal article" date="2018" name="BMC Genomics">
        <title>The genome of Naegleria lovaniensis, the basis for a comparative approach to unravel pathogenicity factors of the human pathogenic amoeba N. fowleri.</title>
        <authorList>
            <person name="Liechti N."/>
            <person name="Schurch N."/>
            <person name="Bruggmann R."/>
            <person name="Wittwer M."/>
        </authorList>
    </citation>
    <scope>NUCLEOTIDE SEQUENCE [LARGE SCALE GENOMIC DNA]</scope>
    <source>
        <strain evidence="12 13">ATCC 30569</strain>
    </source>
</reference>
<keyword evidence="3 9" id="KW-0813">Transport</keyword>
<accession>A0AA88GM99</accession>
<evidence type="ECO:0000313" key="13">
    <source>
        <dbReference type="Proteomes" id="UP000816034"/>
    </source>
</evidence>
<keyword evidence="5" id="KW-0653">Protein transport</keyword>
<evidence type="ECO:0000256" key="7">
    <source>
        <dbReference type="ARBA" id="ARBA00023132"/>
    </source>
</evidence>
<dbReference type="GeneID" id="68100435"/>
<dbReference type="Pfam" id="PF05172">
    <property type="entry name" value="RRM_Nup35"/>
    <property type="match status" value="1"/>
</dbReference>
<feature type="region of interest" description="Disordered" evidence="10">
    <location>
        <begin position="1"/>
        <end position="40"/>
    </location>
</feature>
<dbReference type="PROSITE" id="PS51472">
    <property type="entry name" value="RRM_NUP35"/>
    <property type="match status" value="1"/>
</dbReference>
<dbReference type="Proteomes" id="UP000816034">
    <property type="component" value="Unassembled WGS sequence"/>
</dbReference>
<comment type="similarity">
    <text evidence="2">Belongs to the Nup35 family.</text>
</comment>
<dbReference type="InterPro" id="IPR035979">
    <property type="entry name" value="RBD_domain_sf"/>
</dbReference>
<keyword evidence="4 9" id="KW-0509">mRNA transport</keyword>
<evidence type="ECO:0000256" key="4">
    <source>
        <dbReference type="ARBA" id="ARBA00022816"/>
    </source>
</evidence>
<keyword evidence="13" id="KW-1185">Reference proteome</keyword>
<evidence type="ECO:0000256" key="8">
    <source>
        <dbReference type="ARBA" id="ARBA00023242"/>
    </source>
</evidence>
<dbReference type="GO" id="GO:0005543">
    <property type="term" value="F:phospholipid binding"/>
    <property type="evidence" value="ECO:0007669"/>
    <property type="project" value="TreeGrafter"/>
</dbReference>
<evidence type="ECO:0000256" key="5">
    <source>
        <dbReference type="ARBA" id="ARBA00022927"/>
    </source>
</evidence>
<dbReference type="RefSeq" id="XP_044546095.1">
    <property type="nucleotide sequence ID" value="XM_044698006.1"/>
</dbReference>
<dbReference type="InterPro" id="IPR012677">
    <property type="entry name" value="Nucleotide-bd_a/b_plait_sf"/>
</dbReference>
<dbReference type="GO" id="GO:0044613">
    <property type="term" value="C:nuclear pore central transport channel"/>
    <property type="evidence" value="ECO:0007669"/>
    <property type="project" value="TreeGrafter"/>
</dbReference>
<evidence type="ECO:0000256" key="10">
    <source>
        <dbReference type="SAM" id="MobiDB-lite"/>
    </source>
</evidence>